<proteinExistence type="predicted"/>
<reference evidence="2" key="1">
    <citation type="submission" date="2007-12" db="EMBL/GenBank/DDBJ databases">
        <title>Annotation of Entamoeba dispar SAW760.</title>
        <authorList>
            <person name="Lorenzi H."/>
            <person name="Inman J."/>
            <person name="Schobel S."/>
            <person name="Amedeo P."/>
            <person name="Caler E."/>
        </authorList>
    </citation>
    <scope>NUCLEOTIDE SEQUENCE [LARGE SCALE GENOMIC DNA]</scope>
    <source>
        <strain evidence="2">ATCC PRA-260 / SAW760</strain>
    </source>
</reference>
<organism evidence="2">
    <name type="scientific">Entamoeba dispar (strain ATCC PRA-260 / SAW760)</name>
    <dbReference type="NCBI Taxonomy" id="370354"/>
    <lineage>
        <taxon>Eukaryota</taxon>
        <taxon>Amoebozoa</taxon>
        <taxon>Evosea</taxon>
        <taxon>Archamoebae</taxon>
        <taxon>Mastigamoebida</taxon>
        <taxon>Entamoebidae</taxon>
        <taxon>Entamoeba</taxon>
    </lineage>
</organism>
<dbReference type="eggNOG" id="ENOG502RBI8">
    <property type="taxonomic scope" value="Eukaryota"/>
</dbReference>
<dbReference type="SUPFAM" id="SSF56281">
    <property type="entry name" value="Metallo-hydrolase/oxidoreductase"/>
    <property type="match status" value="1"/>
</dbReference>
<dbReference type="KEGG" id="edi:EDI_055970"/>
<dbReference type="GeneID" id="5883103"/>
<dbReference type="OMA" id="INQFSIC"/>
<dbReference type="AlphaFoldDB" id="B0EIJ8"/>
<dbReference type="VEuPathDB" id="AmoebaDB:EDI_055970"/>
<evidence type="ECO:0000313" key="1">
    <source>
        <dbReference type="EMBL" id="EDR25651.1"/>
    </source>
</evidence>
<keyword evidence="2" id="KW-1185">Reference proteome</keyword>
<evidence type="ECO:0000313" key="2">
    <source>
        <dbReference type="Proteomes" id="UP000008076"/>
    </source>
</evidence>
<dbReference type="RefSeq" id="XP_001738041.1">
    <property type="nucleotide sequence ID" value="XM_001737989.1"/>
</dbReference>
<accession>B0EIJ8</accession>
<name>B0EIJ8_ENTDS</name>
<dbReference type="InterPro" id="IPR036866">
    <property type="entry name" value="RibonucZ/Hydroxyglut_hydro"/>
</dbReference>
<dbReference type="Proteomes" id="UP000008076">
    <property type="component" value="Unassembled WGS sequence"/>
</dbReference>
<protein>
    <recommendedName>
        <fullName evidence="3">Metallo-beta-lactamase domain-containing protein</fullName>
    </recommendedName>
</protein>
<dbReference type="OrthoDB" id="10348120at2759"/>
<dbReference type="Gene3D" id="3.60.15.10">
    <property type="entry name" value="Ribonuclease Z/Hydroxyacylglutathione hydrolase-like"/>
    <property type="match status" value="1"/>
</dbReference>
<sequence>MKVPIERIRGIIITSPQANHSSGIGGLVHIILFSTKGKITIVGPKGIKVLVDSLFEYCREKSPDSINYIELNVTEINQFSICNVQFTVISSVRHKSIPNYGIICQIKNKQLNQKTIAMFNGDIRDFFPMINHIQNNKIQIDVLVCDYKANQTNKIQRKREYPAPNIISSIVNNDIHPSKFVIRCYSSKCIKEEINEIITHVQNEIQVQTLIAYNGTHVTLY</sequence>
<evidence type="ECO:0008006" key="3">
    <source>
        <dbReference type="Google" id="ProtNLM"/>
    </source>
</evidence>
<gene>
    <name evidence="1" type="ORF">EDI_055970</name>
</gene>
<dbReference type="EMBL" id="DS549461">
    <property type="protein sequence ID" value="EDR25651.1"/>
    <property type="molecule type" value="Genomic_DNA"/>
</dbReference>